<evidence type="ECO:0000256" key="1">
    <source>
        <dbReference type="ARBA" id="ARBA00022468"/>
    </source>
</evidence>
<reference evidence="4" key="1">
    <citation type="journal article" date="2015" name="Genome Announc.">
        <title>Draft Genome Sequence of Anaerolineae Strain TC1, a Novel Isolate from a Methanogenic Wastewater Treatment System.</title>
        <authorList>
            <person name="Matsuura N."/>
            <person name="Tourlousse D.M."/>
            <person name="Sun L."/>
            <person name="Toyonaga M."/>
            <person name="Kuroda K."/>
            <person name="Ohashi A."/>
            <person name="Cruz R."/>
            <person name="Yamaguchi T."/>
            <person name="Sekiguchi Y."/>
        </authorList>
    </citation>
    <scope>NUCLEOTIDE SEQUENCE [LARGE SCALE GENOMIC DNA]</scope>
    <source>
        <strain evidence="4">TC1</strain>
    </source>
</reference>
<evidence type="ECO:0000313" key="4">
    <source>
        <dbReference type="EMBL" id="GAP39638.1"/>
    </source>
</evidence>
<dbReference type="STRING" id="1678840.ATC1_12172"/>
<dbReference type="Proteomes" id="UP000053370">
    <property type="component" value="Unassembled WGS sequence"/>
</dbReference>
<name>A0A0K8PAF6_9CHLR</name>
<dbReference type="EMBL" id="DF968180">
    <property type="protein sequence ID" value="GAP39638.1"/>
    <property type="molecule type" value="Genomic_DNA"/>
</dbReference>
<dbReference type="GO" id="GO:0005096">
    <property type="term" value="F:GTPase activator activity"/>
    <property type="evidence" value="ECO:0007669"/>
    <property type="project" value="UniProtKB-KW"/>
</dbReference>
<gene>
    <name evidence="4" type="ORF">ATC1_12172</name>
</gene>
<keyword evidence="1" id="KW-0343">GTPase activation</keyword>
<dbReference type="GO" id="GO:0005829">
    <property type="term" value="C:cytosol"/>
    <property type="evidence" value="ECO:0007669"/>
    <property type="project" value="TreeGrafter"/>
</dbReference>
<dbReference type="AlphaFoldDB" id="A0A0K8PAF6"/>
<dbReference type="RefSeq" id="WP_062278253.1">
    <property type="nucleotide sequence ID" value="NZ_DF968180.1"/>
</dbReference>
<dbReference type="GO" id="GO:0006913">
    <property type="term" value="P:nucleocytoplasmic transport"/>
    <property type="evidence" value="ECO:0007669"/>
    <property type="project" value="TreeGrafter"/>
</dbReference>
<dbReference type="OrthoDB" id="162345at2"/>
<keyword evidence="3" id="KW-0677">Repeat</keyword>
<dbReference type="PANTHER" id="PTHR24113:SF12">
    <property type="entry name" value="RAN GTPASE-ACTIVATING PROTEIN 1"/>
    <property type="match status" value="1"/>
</dbReference>
<dbReference type="InterPro" id="IPR032675">
    <property type="entry name" value="LRR_dom_sf"/>
</dbReference>
<evidence type="ECO:0000256" key="2">
    <source>
        <dbReference type="ARBA" id="ARBA00022614"/>
    </source>
</evidence>
<dbReference type="PANTHER" id="PTHR24113">
    <property type="entry name" value="RAN GTPASE-ACTIVATING PROTEIN 1"/>
    <property type="match status" value="1"/>
</dbReference>
<dbReference type="InterPro" id="IPR027038">
    <property type="entry name" value="RanGap"/>
</dbReference>
<dbReference type="SUPFAM" id="SSF52047">
    <property type="entry name" value="RNI-like"/>
    <property type="match status" value="1"/>
</dbReference>
<organism evidence="4">
    <name type="scientific">Flexilinea flocculi</name>
    <dbReference type="NCBI Taxonomy" id="1678840"/>
    <lineage>
        <taxon>Bacteria</taxon>
        <taxon>Bacillati</taxon>
        <taxon>Chloroflexota</taxon>
        <taxon>Anaerolineae</taxon>
        <taxon>Anaerolineales</taxon>
        <taxon>Anaerolineaceae</taxon>
        <taxon>Flexilinea</taxon>
    </lineage>
</organism>
<keyword evidence="5" id="KW-1185">Reference proteome</keyword>
<evidence type="ECO:0000256" key="3">
    <source>
        <dbReference type="ARBA" id="ARBA00022737"/>
    </source>
</evidence>
<protein>
    <submittedName>
        <fullName evidence="4">Protein containing leucine rich repeat</fullName>
    </submittedName>
</protein>
<accession>A0A0K8PAF6</accession>
<dbReference type="InterPro" id="IPR001611">
    <property type="entry name" value="Leu-rich_rpt"/>
</dbReference>
<evidence type="ECO:0000313" key="5">
    <source>
        <dbReference type="Proteomes" id="UP000053370"/>
    </source>
</evidence>
<proteinExistence type="predicted"/>
<dbReference type="InterPro" id="IPR025875">
    <property type="entry name" value="Leu-rich_rpt_4"/>
</dbReference>
<dbReference type="GO" id="GO:0048471">
    <property type="term" value="C:perinuclear region of cytoplasm"/>
    <property type="evidence" value="ECO:0007669"/>
    <property type="project" value="TreeGrafter"/>
</dbReference>
<dbReference type="Pfam" id="PF13516">
    <property type="entry name" value="LRR_6"/>
    <property type="match status" value="1"/>
</dbReference>
<keyword evidence="2" id="KW-0433">Leucine-rich repeat</keyword>
<dbReference type="Pfam" id="PF12799">
    <property type="entry name" value="LRR_4"/>
    <property type="match status" value="1"/>
</dbReference>
<dbReference type="GO" id="GO:0031267">
    <property type="term" value="F:small GTPase binding"/>
    <property type="evidence" value="ECO:0007669"/>
    <property type="project" value="TreeGrafter"/>
</dbReference>
<dbReference type="Gene3D" id="3.80.10.10">
    <property type="entry name" value="Ribonuclease Inhibitor"/>
    <property type="match status" value="1"/>
</dbReference>
<sequence>MENQTNKFSTEITVQLFIINKNASSSRWLDWQPFDTGPGIFIIPEDSFLGIRAQGIDDNNFVQLVRELSSVSCLRYLYLAENRGITNKGILNLENLTQIEYLNLSSCDITSEGLAFLPSLTNLKFLDISYCNRISEKAAQYIQKLPRLQYLDIKGVIKINTSSLKKFEKRGLVIHQT</sequence>